<evidence type="ECO:0000313" key="1">
    <source>
        <dbReference type="EMBL" id="GGS45371.1"/>
    </source>
</evidence>
<sequence>MAVSADLAKQLDKAYEDLTVGEVLDAPVAALSGVSEADADKLAAAFGIKTVRDLGANKYFRLAAALVDLDART</sequence>
<protein>
    <submittedName>
        <fullName evidence="1">Uncharacterized protein</fullName>
    </submittedName>
</protein>
<reference evidence="1" key="1">
    <citation type="journal article" date="2014" name="Int. J. Syst. Evol. Microbiol.">
        <title>Complete genome sequence of Corynebacterium casei LMG S-19264T (=DSM 44701T), isolated from a smear-ripened cheese.</title>
        <authorList>
            <consortium name="US DOE Joint Genome Institute (JGI-PGF)"/>
            <person name="Walter F."/>
            <person name="Albersmeier A."/>
            <person name="Kalinowski J."/>
            <person name="Ruckert C."/>
        </authorList>
    </citation>
    <scope>NUCLEOTIDE SEQUENCE</scope>
    <source>
        <strain evidence="1">JCM 3276</strain>
    </source>
</reference>
<dbReference type="AlphaFoldDB" id="A0A918GLQ9"/>
<comment type="caution">
    <text evidence="1">The sequence shown here is derived from an EMBL/GenBank/DDBJ whole genome shotgun (WGS) entry which is preliminary data.</text>
</comment>
<dbReference type="EMBL" id="BMRB01000004">
    <property type="protein sequence ID" value="GGS45371.1"/>
    <property type="molecule type" value="Genomic_DNA"/>
</dbReference>
<accession>A0A918GLQ9</accession>
<dbReference type="Proteomes" id="UP000660680">
    <property type="component" value="Unassembled WGS sequence"/>
</dbReference>
<evidence type="ECO:0000313" key="2">
    <source>
        <dbReference type="Proteomes" id="UP000660680"/>
    </source>
</evidence>
<dbReference type="RefSeq" id="WP_189212607.1">
    <property type="nucleotide sequence ID" value="NZ_BMRB01000004.1"/>
</dbReference>
<organism evidence="1 2">
    <name type="scientific">Actinokineospora fastidiosa</name>
    <dbReference type="NCBI Taxonomy" id="1816"/>
    <lineage>
        <taxon>Bacteria</taxon>
        <taxon>Bacillati</taxon>
        <taxon>Actinomycetota</taxon>
        <taxon>Actinomycetes</taxon>
        <taxon>Pseudonocardiales</taxon>
        <taxon>Pseudonocardiaceae</taxon>
        <taxon>Actinokineospora</taxon>
    </lineage>
</organism>
<reference evidence="1" key="2">
    <citation type="submission" date="2020-09" db="EMBL/GenBank/DDBJ databases">
        <authorList>
            <person name="Sun Q."/>
            <person name="Ohkuma M."/>
        </authorList>
    </citation>
    <scope>NUCLEOTIDE SEQUENCE</scope>
    <source>
        <strain evidence="1">JCM 3276</strain>
    </source>
</reference>
<keyword evidence="2" id="KW-1185">Reference proteome</keyword>
<name>A0A918GLQ9_9PSEU</name>
<gene>
    <name evidence="1" type="ORF">GCM10010171_45560</name>
</gene>
<proteinExistence type="predicted"/>